<dbReference type="Proteomes" id="UP000594454">
    <property type="component" value="Chromosome 3"/>
</dbReference>
<dbReference type="AlphaFoldDB" id="A0A7R8YWS1"/>
<comment type="catalytic activity">
    <reaction evidence="2">
        <text>2-oxoglutaramate + H2O = 2-oxoglutarate + NH4(+)</text>
        <dbReference type="Rhea" id="RHEA:32963"/>
        <dbReference type="ChEBI" id="CHEBI:15377"/>
        <dbReference type="ChEBI" id="CHEBI:16769"/>
        <dbReference type="ChEBI" id="CHEBI:16810"/>
        <dbReference type="ChEBI" id="CHEBI:28938"/>
        <dbReference type="EC" id="3.5.1.3"/>
    </reaction>
    <physiologicalReaction direction="left-to-right" evidence="2">
        <dbReference type="Rhea" id="RHEA:32964"/>
    </physiologicalReaction>
</comment>
<evidence type="ECO:0000313" key="8">
    <source>
        <dbReference type="Proteomes" id="UP000594454"/>
    </source>
</evidence>
<dbReference type="CDD" id="cd07572">
    <property type="entry name" value="nit"/>
    <property type="match status" value="1"/>
</dbReference>
<dbReference type="GO" id="GO:0005739">
    <property type="term" value="C:mitochondrion"/>
    <property type="evidence" value="ECO:0007669"/>
    <property type="project" value="TreeGrafter"/>
</dbReference>
<dbReference type="InterPro" id="IPR003010">
    <property type="entry name" value="C-N_Hydrolase"/>
</dbReference>
<dbReference type="Gene3D" id="3.60.110.10">
    <property type="entry name" value="Carbon-nitrogen hydrolase"/>
    <property type="match status" value="1"/>
</dbReference>
<comment type="catalytic activity">
    <reaction evidence="5">
        <text>2-oxosuccinamate + H2O = oxaloacetate + NH4(+)</text>
        <dbReference type="Rhea" id="RHEA:59412"/>
        <dbReference type="ChEBI" id="CHEBI:15377"/>
        <dbReference type="ChEBI" id="CHEBI:16452"/>
        <dbReference type="ChEBI" id="CHEBI:28938"/>
        <dbReference type="ChEBI" id="CHEBI:57735"/>
        <dbReference type="EC" id="3.5.1.3"/>
    </reaction>
    <physiologicalReaction direction="left-to-right" evidence="5">
        <dbReference type="Rhea" id="RHEA:59413"/>
    </physiologicalReaction>
</comment>
<dbReference type="InParanoid" id="A0A7R8YWS1"/>
<dbReference type="Pfam" id="PF00795">
    <property type="entry name" value="CN_hydrolase"/>
    <property type="match status" value="1"/>
</dbReference>
<dbReference type="EC" id="3.5.1.3" evidence="3"/>
<sequence length="278" mass="31505">MAKTTRIALIQHYISENKDENLEHVVERVRQVCRESNPRIVALPECFNTPYATNYFAGYSEPVPSGPTCKRLAALAKELNIYFVAGSIPEKDGDKVYNCATVWSPEGKLLGKHRKVHLYDTAIVGDIVFTESDGFTPGSDFTVVEMDGHKVGIGICNDMRFDEFCRSYRNKGCEMLIWPFALVVSQGLSHFEMMLRTRALDNQMYVCGISAARDEKSVCVQWGHSMVVNPWGRIVQEAGIGSEVVVADIDWKLLEECRHQVPLFEQRRTDLYDCKPKK</sequence>
<dbReference type="InterPro" id="IPR045254">
    <property type="entry name" value="Nit1/2_C-N_Hydrolase"/>
</dbReference>
<evidence type="ECO:0000256" key="3">
    <source>
        <dbReference type="ARBA" id="ARBA00039118"/>
    </source>
</evidence>
<dbReference type="PANTHER" id="PTHR23088">
    <property type="entry name" value="NITRILASE-RELATED"/>
    <property type="match status" value="1"/>
</dbReference>
<dbReference type="InterPro" id="IPR036526">
    <property type="entry name" value="C-N_Hydrolase_sf"/>
</dbReference>
<accession>A0A7R8YWS1</accession>
<protein>
    <recommendedName>
        <fullName evidence="3">omega-amidase</fullName>
        <ecNumber evidence="3">3.5.1.3</ecNumber>
    </recommendedName>
    <alternativeName>
        <fullName evidence="4">Nitrilase homolog 2</fullName>
    </alternativeName>
</protein>
<organism evidence="7 8">
    <name type="scientific">Hermetia illucens</name>
    <name type="common">Black soldier fly</name>
    <dbReference type="NCBI Taxonomy" id="343691"/>
    <lineage>
        <taxon>Eukaryota</taxon>
        <taxon>Metazoa</taxon>
        <taxon>Ecdysozoa</taxon>
        <taxon>Arthropoda</taxon>
        <taxon>Hexapoda</taxon>
        <taxon>Insecta</taxon>
        <taxon>Pterygota</taxon>
        <taxon>Neoptera</taxon>
        <taxon>Endopterygota</taxon>
        <taxon>Diptera</taxon>
        <taxon>Brachycera</taxon>
        <taxon>Stratiomyomorpha</taxon>
        <taxon>Stratiomyidae</taxon>
        <taxon>Hermetiinae</taxon>
        <taxon>Hermetia</taxon>
    </lineage>
</organism>
<name>A0A7R8YWS1_HERIL</name>
<dbReference type="EMBL" id="LR899011">
    <property type="protein sequence ID" value="CAD7085095.1"/>
    <property type="molecule type" value="Genomic_DNA"/>
</dbReference>
<evidence type="ECO:0000256" key="5">
    <source>
        <dbReference type="ARBA" id="ARBA00048745"/>
    </source>
</evidence>
<keyword evidence="1" id="KW-0378">Hydrolase</keyword>
<evidence type="ECO:0000256" key="4">
    <source>
        <dbReference type="ARBA" id="ARBA00041576"/>
    </source>
</evidence>
<feature type="domain" description="CN hydrolase" evidence="6">
    <location>
        <begin position="5"/>
        <end position="251"/>
    </location>
</feature>
<dbReference type="PROSITE" id="PS50263">
    <property type="entry name" value="CN_HYDROLASE"/>
    <property type="match status" value="1"/>
</dbReference>
<keyword evidence="8" id="KW-1185">Reference proteome</keyword>
<proteinExistence type="predicted"/>
<dbReference type="SUPFAM" id="SSF56317">
    <property type="entry name" value="Carbon-nitrogen hydrolase"/>
    <property type="match status" value="1"/>
</dbReference>
<dbReference type="GO" id="GO:0006541">
    <property type="term" value="P:glutamine metabolic process"/>
    <property type="evidence" value="ECO:0007669"/>
    <property type="project" value="TreeGrafter"/>
</dbReference>
<dbReference type="GO" id="GO:0006528">
    <property type="term" value="P:asparagine metabolic process"/>
    <property type="evidence" value="ECO:0007669"/>
    <property type="project" value="TreeGrafter"/>
</dbReference>
<dbReference type="OMA" id="CARTKDM"/>
<dbReference type="GO" id="GO:0050152">
    <property type="term" value="F:omega-amidase activity"/>
    <property type="evidence" value="ECO:0007669"/>
    <property type="project" value="UniProtKB-EC"/>
</dbReference>
<evidence type="ECO:0000256" key="1">
    <source>
        <dbReference type="ARBA" id="ARBA00022801"/>
    </source>
</evidence>
<dbReference type="PANTHER" id="PTHR23088:SF30">
    <property type="entry name" value="OMEGA-AMIDASE NIT2"/>
    <property type="match status" value="1"/>
</dbReference>
<evidence type="ECO:0000256" key="2">
    <source>
        <dbReference type="ARBA" id="ARBA00036637"/>
    </source>
</evidence>
<dbReference type="OrthoDB" id="10250282at2759"/>
<evidence type="ECO:0000313" key="7">
    <source>
        <dbReference type="EMBL" id="CAD7085095.1"/>
    </source>
</evidence>
<gene>
    <name evidence="7" type="ORF">HERILL_LOCUS7959</name>
</gene>
<reference evidence="7 8" key="1">
    <citation type="submission" date="2020-11" db="EMBL/GenBank/DDBJ databases">
        <authorList>
            <person name="Wallbank WR R."/>
            <person name="Pardo Diaz C."/>
            <person name="Kozak K."/>
            <person name="Martin S."/>
            <person name="Jiggins C."/>
            <person name="Moest M."/>
            <person name="Warren A I."/>
            <person name="Generalovic N T."/>
            <person name="Byers J.R.P. K."/>
            <person name="Montejo-Kovacevich G."/>
            <person name="Yen C E."/>
        </authorList>
    </citation>
    <scope>NUCLEOTIDE SEQUENCE [LARGE SCALE GENOMIC DNA]</scope>
</reference>
<evidence type="ECO:0000259" key="6">
    <source>
        <dbReference type="PROSITE" id="PS50263"/>
    </source>
</evidence>
<dbReference type="GO" id="GO:0006107">
    <property type="term" value="P:oxaloacetate metabolic process"/>
    <property type="evidence" value="ECO:0007669"/>
    <property type="project" value="TreeGrafter"/>
</dbReference>